<keyword evidence="1" id="KW-0812">Transmembrane</keyword>
<organism evidence="2 3">
    <name type="scientific">Sphingomonas citri</name>
    <dbReference type="NCBI Taxonomy" id="2862499"/>
    <lineage>
        <taxon>Bacteria</taxon>
        <taxon>Pseudomonadati</taxon>
        <taxon>Pseudomonadota</taxon>
        <taxon>Alphaproteobacteria</taxon>
        <taxon>Sphingomonadales</taxon>
        <taxon>Sphingomonadaceae</taxon>
        <taxon>Sphingomonas</taxon>
    </lineage>
</organism>
<reference evidence="2 3" key="1">
    <citation type="submission" date="2021-07" db="EMBL/GenBank/DDBJ databases">
        <title>Sphingomonas sp.</title>
        <authorList>
            <person name="Feng G."/>
            <person name="Li J."/>
            <person name="Pan M."/>
        </authorList>
    </citation>
    <scope>NUCLEOTIDE SEQUENCE [LARGE SCALE GENOMIC DNA]</scope>
    <source>
        <strain evidence="2 3">RRHST34</strain>
    </source>
</reference>
<protein>
    <submittedName>
        <fullName evidence="2">Uncharacterized protein</fullName>
    </submittedName>
</protein>
<dbReference type="EMBL" id="JAHXZN010000022">
    <property type="protein sequence ID" value="MBW6533346.1"/>
    <property type="molecule type" value="Genomic_DNA"/>
</dbReference>
<dbReference type="RefSeq" id="WP_219750858.1">
    <property type="nucleotide sequence ID" value="NZ_JAHXZN010000022.1"/>
</dbReference>
<dbReference type="Pfam" id="PF19622">
    <property type="entry name" value="DUF6127"/>
    <property type="match status" value="1"/>
</dbReference>
<accession>A0ABS7BUR2</accession>
<name>A0ABS7BUR2_9SPHN</name>
<proteinExistence type="predicted"/>
<evidence type="ECO:0000256" key="1">
    <source>
        <dbReference type="SAM" id="Phobius"/>
    </source>
</evidence>
<gene>
    <name evidence="2" type="ORF">KZ820_21620</name>
</gene>
<comment type="caution">
    <text evidence="2">The sequence shown here is derived from an EMBL/GenBank/DDBJ whole genome shotgun (WGS) entry which is preliminary data.</text>
</comment>
<dbReference type="Proteomes" id="UP000759103">
    <property type="component" value="Unassembled WGS sequence"/>
</dbReference>
<keyword evidence="1" id="KW-0472">Membrane</keyword>
<keyword evidence="3" id="KW-1185">Reference proteome</keyword>
<evidence type="ECO:0000313" key="2">
    <source>
        <dbReference type="EMBL" id="MBW6533346.1"/>
    </source>
</evidence>
<feature type="transmembrane region" description="Helical" evidence="1">
    <location>
        <begin position="81"/>
        <end position="103"/>
    </location>
</feature>
<evidence type="ECO:0000313" key="3">
    <source>
        <dbReference type="Proteomes" id="UP000759103"/>
    </source>
</evidence>
<keyword evidence="1" id="KW-1133">Transmembrane helix</keyword>
<sequence>MSAPHDAGSAAVLAQLLAQLAAEGADPAGLRAVAEQAGELGATRALTRLGLADAGAAGDVAALRELLQTWRAAKRSAWRALLGWVTRTLGALLLLGLAMRLGVDLGGDGK</sequence>
<dbReference type="InterPro" id="IPR046130">
    <property type="entry name" value="DUF6127"/>
</dbReference>